<dbReference type="Pfam" id="PF13360">
    <property type="entry name" value="PQQ_2"/>
    <property type="match status" value="1"/>
</dbReference>
<protein>
    <recommendedName>
        <fullName evidence="1">Pyrrolo-quinoline quinone repeat domain-containing protein</fullName>
    </recommendedName>
</protein>
<comment type="caution">
    <text evidence="2">The sequence shown here is derived from an EMBL/GenBank/DDBJ whole genome shotgun (WGS) entry which is preliminary data.</text>
</comment>
<reference evidence="2" key="1">
    <citation type="journal article" date="2020" name="mSystems">
        <title>Genome- and Community-Level Interaction Insights into Carbon Utilization and Element Cycling Functions of Hydrothermarchaeota in Hydrothermal Sediment.</title>
        <authorList>
            <person name="Zhou Z."/>
            <person name="Liu Y."/>
            <person name="Xu W."/>
            <person name="Pan J."/>
            <person name="Luo Z.H."/>
            <person name="Li M."/>
        </authorList>
    </citation>
    <scope>NUCLEOTIDE SEQUENCE [LARGE SCALE GENOMIC DNA]</scope>
    <source>
        <strain evidence="2">SpSt-876</strain>
    </source>
</reference>
<feature type="domain" description="Pyrrolo-quinoline quinone repeat" evidence="1">
    <location>
        <begin position="29"/>
        <end position="109"/>
    </location>
</feature>
<dbReference type="InterPro" id="IPR011047">
    <property type="entry name" value="Quinoprotein_ADH-like_sf"/>
</dbReference>
<dbReference type="SUPFAM" id="SSF50998">
    <property type="entry name" value="Quinoprotein alcohol dehydrogenase-like"/>
    <property type="match status" value="1"/>
</dbReference>
<sequence length="130" mass="14534">MEWHFFRISRIILITIILLSSCHKKETLGTLLWRFRTNADVDSSPALGSDGTIYFGSRDSFLYAINTQGSLKWKCKTGDYVESSPTIGPDETIFVGANDNPIYALNGSGTIADAPWPKFRKNLRNTASVR</sequence>
<evidence type="ECO:0000259" key="1">
    <source>
        <dbReference type="Pfam" id="PF13360"/>
    </source>
</evidence>
<evidence type="ECO:0000313" key="2">
    <source>
        <dbReference type="EMBL" id="HHS51992.1"/>
    </source>
</evidence>
<dbReference type="InterPro" id="IPR002372">
    <property type="entry name" value="PQQ_rpt_dom"/>
</dbReference>
<dbReference type="InterPro" id="IPR015943">
    <property type="entry name" value="WD40/YVTN_repeat-like_dom_sf"/>
</dbReference>
<dbReference type="Gene3D" id="2.130.10.10">
    <property type="entry name" value="YVTN repeat-like/Quinoprotein amine dehydrogenase"/>
    <property type="match status" value="1"/>
</dbReference>
<gene>
    <name evidence="2" type="ORF">ENW73_03860</name>
</gene>
<organism evidence="2">
    <name type="scientific">candidate division WOR-3 bacterium</name>
    <dbReference type="NCBI Taxonomy" id="2052148"/>
    <lineage>
        <taxon>Bacteria</taxon>
        <taxon>Bacteria division WOR-3</taxon>
    </lineage>
</organism>
<accession>A0A7C6A8W2</accession>
<dbReference type="PROSITE" id="PS51257">
    <property type="entry name" value="PROKAR_LIPOPROTEIN"/>
    <property type="match status" value="1"/>
</dbReference>
<name>A0A7C6A8W2_UNCW3</name>
<dbReference type="AlphaFoldDB" id="A0A7C6A8W2"/>
<proteinExistence type="predicted"/>
<dbReference type="InterPro" id="IPR018391">
    <property type="entry name" value="PQQ_b-propeller_rpt"/>
</dbReference>
<dbReference type="EMBL" id="DTLI01000099">
    <property type="protein sequence ID" value="HHS51992.1"/>
    <property type="molecule type" value="Genomic_DNA"/>
</dbReference>
<dbReference type="SMART" id="SM00564">
    <property type="entry name" value="PQQ"/>
    <property type="match status" value="2"/>
</dbReference>